<feature type="compositionally biased region" description="Low complexity" evidence="1">
    <location>
        <begin position="131"/>
        <end position="157"/>
    </location>
</feature>
<evidence type="ECO:0000313" key="4">
    <source>
        <dbReference type="Proteomes" id="UP000219338"/>
    </source>
</evidence>
<feature type="compositionally biased region" description="Low complexity" evidence="1">
    <location>
        <begin position="8"/>
        <end position="24"/>
    </location>
</feature>
<evidence type="ECO:0000313" key="3">
    <source>
        <dbReference type="EMBL" id="SJL10460.1"/>
    </source>
</evidence>
<accession>A0A284RNX8</accession>
<evidence type="ECO:0000256" key="1">
    <source>
        <dbReference type="SAM" id="MobiDB-lite"/>
    </source>
</evidence>
<feature type="compositionally biased region" description="Polar residues" evidence="1">
    <location>
        <begin position="607"/>
        <end position="620"/>
    </location>
</feature>
<dbReference type="AlphaFoldDB" id="A0A284RNX8"/>
<keyword evidence="4" id="KW-1185">Reference proteome</keyword>
<name>A0A284RNX8_ARMOS</name>
<feature type="domain" description="Retrotransposon gag" evidence="2">
    <location>
        <begin position="457"/>
        <end position="544"/>
    </location>
</feature>
<feature type="region of interest" description="Disordered" evidence="1">
    <location>
        <begin position="123"/>
        <end position="212"/>
    </location>
</feature>
<dbReference type="InterPro" id="IPR005162">
    <property type="entry name" value="Retrotrans_gag_dom"/>
</dbReference>
<gene>
    <name evidence="3" type="ORF">ARMOST_13846</name>
</gene>
<sequence length="635" mass="72205">MSQQLTEHPGQQPSSPHSSHLSLQDYPLLPMSKTLDRRGDTSSMKSTKKSLQSRILFFWKKGSEPLAPQTTYPAPKPGPQTLETSQKPLGPALPPSSPLLTYDELLQQVAMLWQEKSSCDSLHATTRSREPSPTTEPSWSSTATQQAQDWQWKQADSIGDDNTPIVLKPTPSMRLTPRPTVSILSSSSRSGSSNTDSIERTKSSKDSLESLSLHGWSSERTLAQEMMTPKEREHRYTNIWCSRRVTIPTEVTWMHSEAGQAWKQADPAEQEDIIITPIPCLLPISPDSSNTHSPKPHQSPPTSRDADVGQHHPRFTNEPKACISAQADNQAEQMKDEEDDDKGKKLEKLKNEPWQLKLGFFKGDKPPDHYADPVAWNMEQWSLPGAPNKFDPEYDPPNPIGAMGEDVPWIGCKPDLIRKPLPFLGDADDINRFIMDCQMYFQVHSAYMWLDPYRVAFAFSYFEGRAKDWWTLQLAELYSTSRGKYRFPTWYAFKQAIEEKFKDPSVKDKQKVTMYALCMTGSMTTTEYFQEVEKFTKKARLWSDINDRGHMVTALCQGVPASYTSMIANIRIGIPVGYDQWKDHIETMNKERQRKQALNSIGEIYQSRPQQNRTPQQNTGDVLGNGEWQKTSGWK</sequence>
<feature type="region of interest" description="Disordered" evidence="1">
    <location>
        <begin position="604"/>
        <end position="635"/>
    </location>
</feature>
<evidence type="ECO:0000259" key="2">
    <source>
        <dbReference type="Pfam" id="PF03732"/>
    </source>
</evidence>
<dbReference type="Pfam" id="PF03732">
    <property type="entry name" value="Retrotrans_gag"/>
    <property type="match status" value="1"/>
</dbReference>
<dbReference type="Proteomes" id="UP000219338">
    <property type="component" value="Unassembled WGS sequence"/>
</dbReference>
<dbReference type="OrthoDB" id="2645941at2759"/>
<feature type="region of interest" description="Disordered" evidence="1">
    <location>
        <begin position="66"/>
        <end position="96"/>
    </location>
</feature>
<feature type="compositionally biased region" description="Low complexity" evidence="1">
    <location>
        <begin position="182"/>
        <end position="196"/>
    </location>
</feature>
<organism evidence="3 4">
    <name type="scientific">Armillaria ostoyae</name>
    <name type="common">Armillaria root rot fungus</name>
    <dbReference type="NCBI Taxonomy" id="47428"/>
    <lineage>
        <taxon>Eukaryota</taxon>
        <taxon>Fungi</taxon>
        <taxon>Dikarya</taxon>
        <taxon>Basidiomycota</taxon>
        <taxon>Agaricomycotina</taxon>
        <taxon>Agaricomycetes</taxon>
        <taxon>Agaricomycetidae</taxon>
        <taxon>Agaricales</taxon>
        <taxon>Marasmiineae</taxon>
        <taxon>Physalacriaceae</taxon>
        <taxon>Armillaria</taxon>
    </lineage>
</organism>
<dbReference type="STRING" id="47428.A0A284RNX8"/>
<protein>
    <recommendedName>
        <fullName evidence="2">Retrotransposon gag domain-containing protein</fullName>
    </recommendedName>
</protein>
<feature type="region of interest" description="Disordered" evidence="1">
    <location>
        <begin position="280"/>
        <end position="348"/>
    </location>
</feature>
<feature type="compositionally biased region" description="Basic and acidic residues" evidence="1">
    <location>
        <begin position="197"/>
        <end position="208"/>
    </location>
</feature>
<proteinExistence type="predicted"/>
<reference evidence="4" key="1">
    <citation type="journal article" date="2017" name="Nat. Ecol. Evol.">
        <title>Genome expansion and lineage-specific genetic innovations in the forest pathogenic fungi Armillaria.</title>
        <authorList>
            <person name="Sipos G."/>
            <person name="Prasanna A.N."/>
            <person name="Walter M.C."/>
            <person name="O'Connor E."/>
            <person name="Balint B."/>
            <person name="Krizsan K."/>
            <person name="Kiss B."/>
            <person name="Hess J."/>
            <person name="Varga T."/>
            <person name="Slot J."/>
            <person name="Riley R."/>
            <person name="Boka B."/>
            <person name="Rigling D."/>
            <person name="Barry K."/>
            <person name="Lee J."/>
            <person name="Mihaltcheva S."/>
            <person name="LaButti K."/>
            <person name="Lipzen A."/>
            <person name="Waldron R."/>
            <person name="Moloney N.M."/>
            <person name="Sperisen C."/>
            <person name="Kredics L."/>
            <person name="Vagvoelgyi C."/>
            <person name="Patrignani A."/>
            <person name="Fitzpatrick D."/>
            <person name="Nagy I."/>
            <person name="Doyle S."/>
            <person name="Anderson J.B."/>
            <person name="Grigoriev I.V."/>
            <person name="Gueldener U."/>
            <person name="Muensterkoetter M."/>
            <person name="Nagy L.G."/>
        </authorList>
    </citation>
    <scope>NUCLEOTIDE SEQUENCE [LARGE SCALE GENOMIC DNA]</scope>
    <source>
        <strain evidence="4">C18/9</strain>
    </source>
</reference>
<feature type="region of interest" description="Disordered" evidence="1">
    <location>
        <begin position="1"/>
        <end position="48"/>
    </location>
</feature>
<dbReference type="EMBL" id="FUEG01000012">
    <property type="protein sequence ID" value="SJL10460.1"/>
    <property type="molecule type" value="Genomic_DNA"/>
</dbReference>